<dbReference type="Pfam" id="PF07550">
    <property type="entry name" value="Shr-like_HID"/>
    <property type="match status" value="1"/>
</dbReference>
<dbReference type="EMBL" id="JDRY01000023">
    <property type="protein sequence ID" value="KGN00228.1"/>
    <property type="molecule type" value="Genomic_DNA"/>
</dbReference>
<dbReference type="Proteomes" id="UP000030014">
    <property type="component" value="Unassembled WGS sequence"/>
</dbReference>
<evidence type="ECO:0000313" key="2">
    <source>
        <dbReference type="EMBL" id="KGN00228.1"/>
    </source>
</evidence>
<dbReference type="AlphaFoldDB" id="A0A0A0IGZ8"/>
<comment type="caution">
    <text evidence="2">The sequence shown here is derived from an EMBL/GenBank/DDBJ whole genome shotgun (WGS) entry which is preliminary data.</text>
</comment>
<accession>A0A0A0IGZ8</accession>
<sequence>MYKNKLNTIEPPIINPDNNDNDMEHYIVLTFIPNVDWSKNIEDILVENSIKRQLQSHDFKIYHEEGKIIIYNVKFQENGAPIYQDILQPGNNTISIISNGYKIVKVVQYIKAIQVIEVKNGHGKAITRIEDRGKQNLYCKVISDSNKYNIDTPGKIKIL</sequence>
<evidence type="ECO:0000313" key="3">
    <source>
        <dbReference type="Proteomes" id="UP000030014"/>
    </source>
</evidence>
<protein>
    <recommendedName>
        <fullName evidence="1">Heme-binding protein Shr-like Hb-interacting domain-containing protein</fullName>
    </recommendedName>
</protein>
<organism evidence="2 3">
    <name type="scientific">Clostridium botulinum C/D str. DC5</name>
    <dbReference type="NCBI Taxonomy" id="1443128"/>
    <lineage>
        <taxon>Bacteria</taxon>
        <taxon>Bacillati</taxon>
        <taxon>Bacillota</taxon>
        <taxon>Clostridia</taxon>
        <taxon>Eubacteriales</taxon>
        <taxon>Clostridiaceae</taxon>
        <taxon>Clostridium</taxon>
    </lineage>
</organism>
<feature type="domain" description="Heme-binding protein Shr-like Hb-interacting" evidence="1">
    <location>
        <begin position="15"/>
        <end position="111"/>
    </location>
</feature>
<proteinExistence type="predicted"/>
<evidence type="ECO:0000259" key="1">
    <source>
        <dbReference type="Pfam" id="PF07550"/>
    </source>
</evidence>
<name>A0A0A0IGZ8_CLOBO</name>
<dbReference type="InterPro" id="IPR011432">
    <property type="entry name" value="Shr-like_HID"/>
</dbReference>
<dbReference type="RefSeq" id="WP_039257789.1">
    <property type="nucleotide sequence ID" value="NZ_JDRY01000023.1"/>
</dbReference>
<gene>
    <name evidence="2" type="ORF">Z955_04325</name>
</gene>
<reference evidence="2 3" key="1">
    <citation type="submission" date="2014-01" db="EMBL/GenBank/DDBJ databases">
        <title>Plasmidome dynamics in the species complex Clostridium novyi sensu lato converts strains of independent lineages into distinctly different pathogens.</title>
        <authorList>
            <person name="Skarin H."/>
            <person name="Segerman B."/>
        </authorList>
    </citation>
    <scope>NUCLEOTIDE SEQUENCE [LARGE SCALE GENOMIC DNA]</scope>
    <source>
        <strain evidence="2 3">DC5</strain>
    </source>
</reference>